<accession>A0ABX1GCE4</accession>
<protein>
    <submittedName>
        <fullName evidence="1">Acetoacetate decarboxylase family protein</fullName>
    </submittedName>
</protein>
<organism evidence="1 2">
    <name type="scientific">Spongiibacter thalassae</name>
    <dbReference type="NCBI Taxonomy" id="2721624"/>
    <lineage>
        <taxon>Bacteria</taxon>
        <taxon>Pseudomonadati</taxon>
        <taxon>Pseudomonadota</taxon>
        <taxon>Gammaproteobacteria</taxon>
        <taxon>Cellvibrionales</taxon>
        <taxon>Spongiibacteraceae</taxon>
        <taxon>Spongiibacter</taxon>
    </lineage>
</organism>
<dbReference type="Pfam" id="PF06314">
    <property type="entry name" value="ADC"/>
    <property type="match status" value="1"/>
</dbReference>
<dbReference type="SUPFAM" id="SSF160104">
    <property type="entry name" value="Acetoacetate decarboxylase-like"/>
    <property type="match status" value="1"/>
</dbReference>
<dbReference type="RefSeq" id="WP_168449377.1">
    <property type="nucleotide sequence ID" value="NZ_JAAWWK010000002.1"/>
</dbReference>
<keyword evidence="2" id="KW-1185">Reference proteome</keyword>
<evidence type="ECO:0000313" key="2">
    <source>
        <dbReference type="Proteomes" id="UP000765845"/>
    </source>
</evidence>
<dbReference type="Proteomes" id="UP000765845">
    <property type="component" value="Unassembled WGS sequence"/>
</dbReference>
<gene>
    <name evidence="1" type="ORF">HCU74_05270</name>
</gene>
<sequence length="277" mass="30072">MLDTRIHAPEAPVDGNQATDTVCRKIDDRHYRINGQDITLPVTVGDAAMLMNLFTVDSKAAQALIADTGFKVVELWPGKALLQLLAVDYRQNDLGDYNEAAIVFPATTPGERSPLPLVGALPRILRGQLGNYVYRMPVNQGFTTHAGRYIWGFPKWQCDVDVQFGKADATARFSDENMTVFELHARCGGKASAKAQQAPSLAIRNQRAWKTVGTTEGEGLTFRLGGKAPVIGDSHPLALALRALGLPKKPLCTIAIRQARMSFEGPESVPIGSAFSQ</sequence>
<evidence type="ECO:0000313" key="1">
    <source>
        <dbReference type="EMBL" id="NKI16829.1"/>
    </source>
</evidence>
<dbReference type="Gene3D" id="2.40.400.10">
    <property type="entry name" value="Acetoacetate decarboxylase-like"/>
    <property type="match status" value="1"/>
</dbReference>
<dbReference type="EMBL" id="JAAWWK010000002">
    <property type="protein sequence ID" value="NKI16829.1"/>
    <property type="molecule type" value="Genomic_DNA"/>
</dbReference>
<comment type="caution">
    <text evidence="1">The sequence shown here is derived from an EMBL/GenBank/DDBJ whole genome shotgun (WGS) entry which is preliminary data.</text>
</comment>
<dbReference type="InterPro" id="IPR023375">
    <property type="entry name" value="ADC_dom_sf"/>
</dbReference>
<reference evidence="1 2" key="1">
    <citation type="submission" date="2020-04" db="EMBL/GenBank/DDBJ databases">
        <authorList>
            <person name="Yoon J."/>
        </authorList>
    </citation>
    <scope>NUCLEOTIDE SEQUENCE [LARGE SCALE GENOMIC DNA]</scope>
    <source>
        <strain evidence="1 2">KMU-166</strain>
    </source>
</reference>
<proteinExistence type="predicted"/>
<dbReference type="InterPro" id="IPR010451">
    <property type="entry name" value="Acetoacetate_decarboxylase"/>
</dbReference>
<name>A0ABX1GCE4_9GAMM</name>